<dbReference type="STRING" id="1097556.R4XEF7"/>
<dbReference type="Gene3D" id="3.10.20.90">
    <property type="entry name" value="Phosphatidylinositol 3-kinase Catalytic Subunit, Chain A, domain 1"/>
    <property type="match status" value="1"/>
</dbReference>
<evidence type="ECO:0000259" key="2">
    <source>
        <dbReference type="PROSITE" id="PS50033"/>
    </source>
</evidence>
<dbReference type="Pfam" id="PF00789">
    <property type="entry name" value="UBX"/>
    <property type="match status" value="1"/>
</dbReference>
<gene>
    <name evidence="4" type="ORF">TAPDE_004542</name>
</gene>
<dbReference type="InterPro" id="IPR012989">
    <property type="entry name" value="SEP_domain"/>
</dbReference>
<dbReference type="FunFam" id="3.30.420.210:FF:000002">
    <property type="entry name" value="UBX domain-containing protein 1"/>
    <property type="match status" value="1"/>
</dbReference>
<dbReference type="InterPro" id="IPR029071">
    <property type="entry name" value="Ubiquitin-like_domsf"/>
</dbReference>
<dbReference type="AlphaFoldDB" id="R4XEF7"/>
<dbReference type="GO" id="GO:0000045">
    <property type="term" value="P:autophagosome assembly"/>
    <property type="evidence" value="ECO:0007669"/>
    <property type="project" value="TreeGrafter"/>
</dbReference>
<dbReference type="GO" id="GO:0005634">
    <property type="term" value="C:nucleus"/>
    <property type="evidence" value="ECO:0007669"/>
    <property type="project" value="TreeGrafter"/>
</dbReference>
<keyword evidence="5" id="KW-1185">Reference proteome</keyword>
<feature type="region of interest" description="Disordered" evidence="1">
    <location>
        <begin position="39"/>
        <end position="181"/>
    </location>
</feature>
<dbReference type="CDD" id="cd14348">
    <property type="entry name" value="UBA_p47"/>
    <property type="match status" value="1"/>
</dbReference>
<dbReference type="SUPFAM" id="SSF46934">
    <property type="entry name" value="UBA-like"/>
    <property type="match status" value="1"/>
</dbReference>
<dbReference type="OrthoDB" id="25887at2759"/>
<feature type="compositionally biased region" description="Basic and acidic residues" evidence="1">
    <location>
        <begin position="296"/>
        <end position="310"/>
    </location>
</feature>
<dbReference type="InterPro" id="IPR001012">
    <property type="entry name" value="UBX_dom"/>
</dbReference>
<dbReference type="Pfam" id="PF14555">
    <property type="entry name" value="UBA_4"/>
    <property type="match status" value="1"/>
</dbReference>
<accession>R4XEF7</accession>
<dbReference type="PROSITE" id="PS50033">
    <property type="entry name" value="UBX"/>
    <property type="match status" value="1"/>
</dbReference>
<dbReference type="GO" id="GO:0031468">
    <property type="term" value="P:nuclear membrane reassembly"/>
    <property type="evidence" value="ECO:0007669"/>
    <property type="project" value="TreeGrafter"/>
</dbReference>
<feature type="domain" description="UBX" evidence="2">
    <location>
        <begin position="308"/>
        <end position="384"/>
    </location>
</feature>
<feature type="compositionally biased region" description="Polar residues" evidence="1">
    <location>
        <begin position="68"/>
        <end position="80"/>
    </location>
</feature>
<sequence length="386" mass="42127">MSTAESIKLFREITSASEEQAKFFIDSAKGDVNAAMASYYENGQGDDEDSMPGTYTRNSDEDEVTQAFPVSNTRSKSKPTPNRRGINTIGGLQQSQDEDSDAEDKPAEFYTGGEKSGLGVIDPSKKKDGTNRPMNLIQELLRKAAAGGQEPEETEAQGSSFRGSGYTLGGEEEESRKVEDPNAAFKRAMAAQPARVKRVLKLWQDGFSVDDGQLFRYDDPANKDYLEAINKGHAPLSLLNVAYGQPVDVTVEKRTEEMYTPPPKVHKPFESAGHRLGSETPPTSAPTQSAAASNPKAEEEKPKMDVDESKPTTSLQIRLAAGGRLVSSFNTSHTLADVYDFLERAAPSSGRAFQLLTPFPRKEYPRDGTTLEEAGLLKGVLQQKFT</sequence>
<dbReference type="eggNOG" id="KOG2086">
    <property type="taxonomic scope" value="Eukaryota"/>
</dbReference>
<evidence type="ECO:0000313" key="5">
    <source>
        <dbReference type="Proteomes" id="UP000013776"/>
    </source>
</evidence>
<dbReference type="GO" id="GO:0007030">
    <property type="term" value="P:Golgi organization"/>
    <property type="evidence" value="ECO:0007669"/>
    <property type="project" value="TreeGrafter"/>
</dbReference>
<dbReference type="Gene3D" id="1.10.8.10">
    <property type="entry name" value="DNA helicase RuvA subunit, C-terminal domain"/>
    <property type="match status" value="1"/>
</dbReference>
<dbReference type="SUPFAM" id="SSF102848">
    <property type="entry name" value="NSFL1 (p97 ATPase) cofactor p47, SEP domain"/>
    <property type="match status" value="1"/>
</dbReference>
<dbReference type="GO" id="GO:0061025">
    <property type="term" value="P:membrane fusion"/>
    <property type="evidence" value="ECO:0007669"/>
    <property type="project" value="TreeGrafter"/>
</dbReference>
<feature type="region of interest" description="Disordered" evidence="1">
    <location>
        <begin position="257"/>
        <end position="314"/>
    </location>
</feature>
<dbReference type="EMBL" id="CAHR02000207">
    <property type="protein sequence ID" value="CCG84146.1"/>
    <property type="molecule type" value="Genomic_DNA"/>
</dbReference>
<dbReference type="VEuPathDB" id="FungiDB:TAPDE_004542"/>
<comment type="caution">
    <text evidence="4">The sequence shown here is derived from an EMBL/GenBank/DDBJ whole genome shotgun (WGS) entry which is preliminary data.</text>
</comment>
<dbReference type="Gene3D" id="3.30.420.210">
    <property type="entry name" value="SEP domain"/>
    <property type="match status" value="1"/>
</dbReference>
<dbReference type="PANTHER" id="PTHR23333:SF20">
    <property type="entry name" value="NSFL1 COFACTOR P47"/>
    <property type="match status" value="1"/>
</dbReference>
<dbReference type="Proteomes" id="UP000013776">
    <property type="component" value="Unassembled WGS sequence"/>
</dbReference>
<dbReference type="Pfam" id="PF08059">
    <property type="entry name" value="SEP"/>
    <property type="match status" value="1"/>
</dbReference>
<dbReference type="InterPro" id="IPR036241">
    <property type="entry name" value="NSFL1C_SEP_dom_sf"/>
</dbReference>
<feature type="compositionally biased region" description="Low complexity" evidence="1">
    <location>
        <begin position="280"/>
        <end position="293"/>
    </location>
</feature>
<dbReference type="GO" id="GO:0043161">
    <property type="term" value="P:proteasome-mediated ubiquitin-dependent protein catabolic process"/>
    <property type="evidence" value="ECO:0007669"/>
    <property type="project" value="TreeGrafter"/>
</dbReference>
<feature type="compositionally biased region" description="Basic and acidic residues" evidence="1">
    <location>
        <begin position="267"/>
        <end position="277"/>
    </location>
</feature>
<reference evidence="4 5" key="1">
    <citation type="journal article" date="2013" name="MBio">
        <title>Genome sequencing of the plant pathogen Taphrina deformans, the causal agent of peach leaf curl.</title>
        <authorList>
            <person name="Cisse O.H."/>
            <person name="Almeida J.M.G.C.F."/>
            <person name="Fonseca A."/>
            <person name="Kumar A.A."/>
            <person name="Salojaervi J."/>
            <person name="Overmyer K."/>
            <person name="Hauser P.M."/>
            <person name="Pagni M."/>
        </authorList>
    </citation>
    <scope>NUCLEOTIDE SEQUENCE [LARGE SCALE GENOMIC DNA]</scope>
    <source>
        <strain evidence="5">PYCC 5710 / ATCC 11124 / CBS 356.35 / IMI 108563 / JCM 9778 / NBRC 8474</strain>
    </source>
</reference>
<evidence type="ECO:0000259" key="3">
    <source>
        <dbReference type="PROSITE" id="PS51399"/>
    </source>
</evidence>
<proteinExistence type="predicted"/>
<protein>
    <submittedName>
        <fullName evidence="4">Uncharacterized protein</fullName>
    </submittedName>
</protein>
<organism evidence="4 5">
    <name type="scientific">Taphrina deformans (strain PYCC 5710 / ATCC 11124 / CBS 356.35 / IMI 108563 / JCM 9778 / NBRC 8474)</name>
    <name type="common">Peach leaf curl fungus</name>
    <name type="synonym">Lalaria deformans</name>
    <dbReference type="NCBI Taxonomy" id="1097556"/>
    <lineage>
        <taxon>Eukaryota</taxon>
        <taxon>Fungi</taxon>
        <taxon>Dikarya</taxon>
        <taxon>Ascomycota</taxon>
        <taxon>Taphrinomycotina</taxon>
        <taxon>Taphrinomycetes</taxon>
        <taxon>Taphrinales</taxon>
        <taxon>Taphrinaceae</taxon>
        <taxon>Taphrina</taxon>
    </lineage>
</organism>
<dbReference type="PANTHER" id="PTHR23333">
    <property type="entry name" value="UBX DOMAIN CONTAINING PROTEIN"/>
    <property type="match status" value="1"/>
</dbReference>
<feature type="domain" description="SEP" evidence="3">
    <location>
        <begin position="195"/>
        <end position="260"/>
    </location>
</feature>
<evidence type="ECO:0000256" key="1">
    <source>
        <dbReference type="SAM" id="MobiDB-lite"/>
    </source>
</evidence>
<dbReference type="CDD" id="cd01770">
    <property type="entry name" value="UBX_UBXN2"/>
    <property type="match status" value="1"/>
</dbReference>
<dbReference type="SMART" id="SM00166">
    <property type="entry name" value="UBX"/>
    <property type="match status" value="1"/>
</dbReference>
<dbReference type="InterPro" id="IPR009060">
    <property type="entry name" value="UBA-like_sf"/>
</dbReference>
<dbReference type="SMART" id="SM00553">
    <property type="entry name" value="SEP"/>
    <property type="match status" value="1"/>
</dbReference>
<dbReference type="GO" id="GO:0005829">
    <property type="term" value="C:cytosol"/>
    <property type="evidence" value="ECO:0007669"/>
    <property type="project" value="TreeGrafter"/>
</dbReference>
<dbReference type="SUPFAM" id="SSF54236">
    <property type="entry name" value="Ubiquitin-like"/>
    <property type="match status" value="1"/>
</dbReference>
<dbReference type="PROSITE" id="PS51399">
    <property type="entry name" value="SEP"/>
    <property type="match status" value="1"/>
</dbReference>
<name>R4XEF7_TAPDE</name>
<dbReference type="GO" id="GO:0043130">
    <property type="term" value="F:ubiquitin binding"/>
    <property type="evidence" value="ECO:0007669"/>
    <property type="project" value="TreeGrafter"/>
</dbReference>
<evidence type="ECO:0000313" key="4">
    <source>
        <dbReference type="EMBL" id="CCG84146.1"/>
    </source>
</evidence>